<sequence length="189" mass="21604">MQAQLISFLTSYHPITQSDAQLISLVAEKKNFSKGSTLSEAGKVCRELFFICSGILRIFRSNENGNEVTHVFLGENRFCTVLQSFNEKTISLEAIQACTDTEVLVVSYSDLHKLYTQIPYLEALIHQIHQQSLLDKIQLQNAYRGYDSSERYELFLKRQPEIALYVSQSDIASYLGITPQSLSRIRKNR</sequence>
<dbReference type="Pfam" id="PF00027">
    <property type="entry name" value="cNMP_binding"/>
    <property type="match status" value="1"/>
</dbReference>
<dbReference type="SUPFAM" id="SSF51206">
    <property type="entry name" value="cAMP-binding domain-like"/>
    <property type="match status" value="1"/>
</dbReference>
<dbReference type="EMBL" id="JACHCE010000008">
    <property type="protein sequence ID" value="MBB5638278.1"/>
    <property type="molecule type" value="Genomic_DNA"/>
</dbReference>
<dbReference type="InterPro" id="IPR014710">
    <property type="entry name" value="RmlC-like_jellyroll"/>
</dbReference>
<gene>
    <name evidence="2" type="ORF">HDE68_004207</name>
</gene>
<dbReference type="RefSeq" id="WP_183884122.1">
    <property type="nucleotide sequence ID" value="NZ_JACHCE010000008.1"/>
</dbReference>
<dbReference type="InterPro" id="IPR000595">
    <property type="entry name" value="cNMP-bd_dom"/>
</dbReference>
<dbReference type="InterPro" id="IPR018490">
    <property type="entry name" value="cNMP-bd_dom_sf"/>
</dbReference>
<comment type="caution">
    <text evidence="2">The sequence shown here is derived from an EMBL/GenBank/DDBJ whole genome shotgun (WGS) entry which is preliminary data.</text>
</comment>
<evidence type="ECO:0000313" key="2">
    <source>
        <dbReference type="EMBL" id="MBB5638278.1"/>
    </source>
</evidence>
<dbReference type="CDD" id="cd00038">
    <property type="entry name" value="CAP_ED"/>
    <property type="match status" value="1"/>
</dbReference>
<evidence type="ECO:0000259" key="1">
    <source>
        <dbReference type="SMART" id="SM00100"/>
    </source>
</evidence>
<evidence type="ECO:0000313" key="3">
    <source>
        <dbReference type="Proteomes" id="UP000537204"/>
    </source>
</evidence>
<name>A0A7W8ZQP2_9SPHI</name>
<organism evidence="2 3">
    <name type="scientific">Pedobacter cryoconitis</name>
    <dbReference type="NCBI Taxonomy" id="188932"/>
    <lineage>
        <taxon>Bacteria</taxon>
        <taxon>Pseudomonadati</taxon>
        <taxon>Bacteroidota</taxon>
        <taxon>Sphingobacteriia</taxon>
        <taxon>Sphingobacteriales</taxon>
        <taxon>Sphingobacteriaceae</taxon>
        <taxon>Pedobacter</taxon>
    </lineage>
</organism>
<reference evidence="2 3" key="1">
    <citation type="submission" date="2020-08" db="EMBL/GenBank/DDBJ databases">
        <title>Genomic Encyclopedia of Type Strains, Phase IV (KMG-V): Genome sequencing to study the core and pangenomes of soil and plant-associated prokaryotes.</title>
        <authorList>
            <person name="Whitman W."/>
        </authorList>
    </citation>
    <scope>NUCLEOTIDE SEQUENCE [LARGE SCALE GENOMIC DNA]</scope>
    <source>
        <strain evidence="2 3">S3M1</strain>
    </source>
</reference>
<protein>
    <submittedName>
        <fullName evidence="2">CRP-like cAMP-binding protein</fullName>
    </submittedName>
</protein>
<feature type="domain" description="Cyclic nucleotide-binding" evidence="1">
    <location>
        <begin position="11"/>
        <end position="130"/>
    </location>
</feature>
<dbReference type="SMART" id="SM00100">
    <property type="entry name" value="cNMP"/>
    <property type="match status" value="1"/>
</dbReference>
<dbReference type="Gene3D" id="2.60.120.10">
    <property type="entry name" value="Jelly Rolls"/>
    <property type="match status" value="1"/>
</dbReference>
<accession>A0A7W8ZQP2</accession>
<dbReference type="AlphaFoldDB" id="A0A7W8ZQP2"/>
<proteinExistence type="predicted"/>
<dbReference type="Proteomes" id="UP000537204">
    <property type="component" value="Unassembled WGS sequence"/>
</dbReference>